<evidence type="ECO:0000313" key="3">
    <source>
        <dbReference type="Proteomes" id="UP000268372"/>
    </source>
</evidence>
<reference evidence="2 3" key="1">
    <citation type="submission" date="2018-11" db="EMBL/GenBank/DDBJ databases">
        <title>Flavobacterium sp. nov., YIM 102796 draft genome.</title>
        <authorList>
            <person name="Li G."/>
            <person name="Jiang Y."/>
        </authorList>
    </citation>
    <scope>NUCLEOTIDE SEQUENCE [LARGE SCALE GENOMIC DNA]</scope>
    <source>
        <strain evidence="2 3">YIM 102796</strain>
    </source>
</reference>
<name>A0A3P1AQB7_9FLAO</name>
<feature type="signal peptide" evidence="1">
    <location>
        <begin position="1"/>
        <end position="18"/>
    </location>
</feature>
<evidence type="ECO:0000256" key="1">
    <source>
        <dbReference type="SAM" id="SignalP"/>
    </source>
</evidence>
<proteinExistence type="predicted"/>
<protein>
    <submittedName>
        <fullName evidence="2">Uncharacterized protein</fullName>
    </submittedName>
</protein>
<comment type="caution">
    <text evidence="2">The sequence shown here is derived from an EMBL/GenBank/DDBJ whole genome shotgun (WGS) entry which is preliminary data.</text>
</comment>
<keyword evidence="1" id="KW-0732">Signal</keyword>
<gene>
    <name evidence="2" type="ORF">EG242_13060</name>
</gene>
<sequence length="141" mass="16814">MRNFIYILVLIVSTNLYAQSGIENDELFLKYEQAYLNMNSQNEFNNYEQAIKNFYTSFVNYKDRSKFTKTKDKERWLNKNYSKLNLNSATEALNLYNALINSKAIIDSKNKVVEDTRNELLKKYDVNLVWETLQNRIKARK</sequence>
<dbReference type="Proteomes" id="UP000268372">
    <property type="component" value="Unassembled WGS sequence"/>
</dbReference>
<dbReference type="RefSeq" id="WP_124900305.1">
    <property type="nucleotide sequence ID" value="NZ_RQTJ01000038.1"/>
</dbReference>
<dbReference type="EMBL" id="RQTJ01000038">
    <property type="protein sequence ID" value="RRA91095.1"/>
    <property type="molecule type" value="Genomic_DNA"/>
</dbReference>
<dbReference type="OrthoDB" id="1361953at2"/>
<accession>A0A3P1AQB7</accession>
<keyword evidence="3" id="KW-1185">Reference proteome</keyword>
<evidence type="ECO:0000313" key="2">
    <source>
        <dbReference type="EMBL" id="RRA91095.1"/>
    </source>
</evidence>
<dbReference type="AlphaFoldDB" id="A0A3P1AQB7"/>
<feature type="chain" id="PRO_5018233974" evidence="1">
    <location>
        <begin position="19"/>
        <end position="141"/>
    </location>
</feature>
<organism evidence="2 3">
    <name type="scientific">Paenimyroides viscosum</name>
    <dbReference type="NCBI Taxonomy" id="2488729"/>
    <lineage>
        <taxon>Bacteria</taxon>
        <taxon>Pseudomonadati</taxon>
        <taxon>Bacteroidota</taxon>
        <taxon>Flavobacteriia</taxon>
        <taxon>Flavobacteriales</taxon>
        <taxon>Flavobacteriaceae</taxon>
        <taxon>Paenimyroides</taxon>
    </lineage>
</organism>